<reference evidence="3" key="1">
    <citation type="journal article" date="2019" name="Int. J. Syst. Evol. Microbiol.">
        <title>The Global Catalogue of Microorganisms (GCM) 10K type strain sequencing project: providing services to taxonomists for standard genome sequencing and annotation.</title>
        <authorList>
            <consortium name="The Broad Institute Genomics Platform"/>
            <consortium name="The Broad Institute Genome Sequencing Center for Infectious Disease"/>
            <person name="Wu L."/>
            <person name="Ma J."/>
        </authorList>
    </citation>
    <scope>NUCLEOTIDE SEQUENCE [LARGE SCALE GENOMIC DNA]</scope>
    <source>
        <strain evidence="3">CCUG 52468</strain>
    </source>
</reference>
<dbReference type="InterPro" id="IPR008964">
    <property type="entry name" value="Invasin/intimin_cell_adhesion"/>
</dbReference>
<keyword evidence="3" id="KW-1185">Reference proteome</keyword>
<feature type="domain" description="BIG2" evidence="1">
    <location>
        <begin position="48"/>
        <end position="95"/>
    </location>
</feature>
<protein>
    <submittedName>
        <fullName evidence="2">Ig-like domain-containing protein</fullName>
    </submittedName>
</protein>
<comment type="caution">
    <text evidence="2">The sequence shown here is derived from an EMBL/GenBank/DDBJ whole genome shotgun (WGS) entry which is preliminary data.</text>
</comment>
<evidence type="ECO:0000259" key="1">
    <source>
        <dbReference type="Pfam" id="PF02368"/>
    </source>
</evidence>
<proteinExistence type="predicted"/>
<accession>A0ABW3RJJ7</accession>
<dbReference type="Proteomes" id="UP001597205">
    <property type="component" value="Unassembled WGS sequence"/>
</dbReference>
<evidence type="ECO:0000313" key="2">
    <source>
        <dbReference type="EMBL" id="MFD1165291.1"/>
    </source>
</evidence>
<organism evidence="2 3">
    <name type="scientific">Sphingobacterium daejeonense</name>
    <dbReference type="NCBI Taxonomy" id="371142"/>
    <lineage>
        <taxon>Bacteria</taxon>
        <taxon>Pseudomonadati</taxon>
        <taxon>Bacteroidota</taxon>
        <taxon>Sphingobacteriia</taxon>
        <taxon>Sphingobacteriales</taxon>
        <taxon>Sphingobacteriaceae</taxon>
        <taxon>Sphingobacterium</taxon>
    </lineage>
</organism>
<dbReference type="PROSITE" id="PS51257">
    <property type="entry name" value="PROKAR_LIPOPROTEIN"/>
    <property type="match status" value="1"/>
</dbReference>
<gene>
    <name evidence="2" type="ORF">ACFQ2C_06720</name>
</gene>
<evidence type="ECO:0000313" key="3">
    <source>
        <dbReference type="Proteomes" id="UP001597205"/>
    </source>
</evidence>
<dbReference type="RefSeq" id="WP_380895213.1">
    <property type="nucleotide sequence ID" value="NZ_JBHTKY010000006.1"/>
</dbReference>
<dbReference type="SUPFAM" id="SSF49373">
    <property type="entry name" value="Invasin/intimin cell-adhesion fragments"/>
    <property type="match status" value="1"/>
</dbReference>
<dbReference type="InterPro" id="IPR003343">
    <property type="entry name" value="Big_2"/>
</dbReference>
<dbReference type="Pfam" id="PF02368">
    <property type="entry name" value="Big_2"/>
    <property type="match status" value="1"/>
</dbReference>
<sequence length="219" mass="25290">MKLKNSFIVLMILFTIYSCVKLDDHSEELILNPKTAELHIGQKVRFGTNKDDVEWESKNKFIGTISSDGTFNAKHIGKTKVIAQYGEEKKEAAVTVIPQVTGFPEPLIKFGVSKNEIIELEKRKLLANNPVTLIYDSESADVETMYYLFEGNRCTYAIIRYKEMDKSKLDDLLTFYNERYEYYGQDKADQYFVDQRKKVIVAVSTEEVINARYTAYKAK</sequence>
<name>A0ABW3RJJ7_9SPHI</name>
<dbReference type="EMBL" id="JBHTKY010000006">
    <property type="protein sequence ID" value="MFD1165291.1"/>
    <property type="molecule type" value="Genomic_DNA"/>
</dbReference>
<dbReference type="Gene3D" id="2.60.40.1080">
    <property type="match status" value="1"/>
</dbReference>